<keyword evidence="11" id="KW-0238">DNA-binding</keyword>
<dbReference type="Pfam" id="PF13921">
    <property type="entry name" value="Myb_DNA-bind_6"/>
    <property type="match status" value="1"/>
</dbReference>
<feature type="domain" description="HSA" evidence="19">
    <location>
        <begin position="407"/>
        <end position="479"/>
    </location>
</feature>
<evidence type="ECO:0000256" key="1">
    <source>
        <dbReference type="ARBA" id="ARBA00004123"/>
    </source>
</evidence>
<feature type="compositionally biased region" description="Basic residues" evidence="15">
    <location>
        <begin position="2244"/>
        <end position="2257"/>
    </location>
</feature>
<evidence type="ECO:0000256" key="14">
    <source>
        <dbReference type="SAM" id="Coils"/>
    </source>
</evidence>
<feature type="compositionally biased region" description="Low complexity" evidence="15">
    <location>
        <begin position="2857"/>
        <end position="2866"/>
    </location>
</feature>
<feature type="compositionally biased region" description="Basic and acidic residues" evidence="15">
    <location>
        <begin position="2258"/>
        <end position="2293"/>
    </location>
</feature>
<feature type="compositionally biased region" description="Basic and acidic residues" evidence="15">
    <location>
        <begin position="619"/>
        <end position="634"/>
    </location>
</feature>
<dbReference type="Pfam" id="PF07529">
    <property type="entry name" value="HSA"/>
    <property type="match status" value="1"/>
</dbReference>
<dbReference type="InterPro" id="IPR038718">
    <property type="entry name" value="SNF2-like_sf"/>
</dbReference>
<comment type="similarity">
    <text evidence="2">Belongs to the EAF1 family.</text>
</comment>
<evidence type="ECO:0000259" key="18">
    <source>
        <dbReference type="PROSITE" id="PS51194"/>
    </source>
</evidence>
<keyword evidence="12" id="KW-0539">Nucleus</keyword>
<evidence type="ECO:0000256" key="13">
    <source>
        <dbReference type="ARBA" id="ARBA00047995"/>
    </source>
</evidence>
<feature type="domain" description="Helicase C-terminal" evidence="18">
    <location>
        <begin position="1732"/>
        <end position="1882"/>
    </location>
</feature>
<dbReference type="CDD" id="cd18003">
    <property type="entry name" value="DEXQc_SRCAP"/>
    <property type="match status" value="1"/>
</dbReference>
<keyword evidence="10" id="KW-0156">Chromatin regulator</keyword>
<dbReference type="InterPro" id="IPR049730">
    <property type="entry name" value="SNF2/RAD54-like_C"/>
</dbReference>
<dbReference type="GO" id="GO:0006338">
    <property type="term" value="P:chromatin remodeling"/>
    <property type="evidence" value="ECO:0007669"/>
    <property type="project" value="TreeGrafter"/>
</dbReference>
<comment type="similarity">
    <text evidence="3">Belongs to the SNF2/RAD54 helicase family. SWR1 subfamily.</text>
</comment>
<dbReference type="EMBL" id="CM026424">
    <property type="protein sequence ID" value="KAG0580152.1"/>
    <property type="molecule type" value="Genomic_DNA"/>
</dbReference>
<evidence type="ECO:0000313" key="20">
    <source>
        <dbReference type="EMBL" id="KAG0580152.1"/>
    </source>
</evidence>
<proteinExistence type="inferred from homology"/>
<keyword evidence="9" id="KW-0067">ATP-binding</keyword>
<dbReference type="SMART" id="SM00573">
    <property type="entry name" value="HSA"/>
    <property type="match status" value="1"/>
</dbReference>
<accession>A0A8T0I9U1</accession>
<feature type="compositionally biased region" description="Acidic residues" evidence="15">
    <location>
        <begin position="588"/>
        <end position="618"/>
    </location>
</feature>
<feature type="compositionally biased region" description="Low complexity" evidence="15">
    <location>
        <begin position="999"/>
        <end position="1008"/>
    </location>
</feature>
<keyword evidence="21" id="KW-1185">Reference proteome</keyword>
<feature type="region of interest" description="Disordered" evidence="15">
    <location>
        <begin position="2689"/>
        <end position="2917"/>
    </location>
</feature>
<feature type="compositionally biased region" description="Basic residues" evidence="15">
    <location>
        <begin position="2772"/>
        <end position="2781"/>
    </location>
</feature>
<keyword evidence="7" id="KW-0378">Hydrolase</keyword>
<dbReference type="GO" id="GO:0003677">
    <property type="term" value="F:DNA binding"/>
    <property type="evidence" value="ECO:0007669"/>
    <property type="project" value="UniProtKB-KW"/>
</dbReference>
<feature type="region of interest" description="Disordered" evidence="15">
    <location>
        <begin position="2204"/>
        <end position="2293"/>
    </location>
</feature>
<feature type="compositionally biased region" description="Basic and acidic residues" evidence="15">
    <location>
        <begin position="899"/>
        <end position="917"/>
    </location>
</feature>
<dbReference type="SUPFAM" id="SSF46689">
    <property type="entry name" value="Homeodomain-like"/>
    <property type="match status" value="1"/>
</dbReference>
<dbReference type="FunFam" id="3.40.50.300:FF:000655">
    <property type="entry name" value="Protein PHOTOPERIOD-INDEPENDENT EARLY FLOWERING 1"/>
    <property type="match status" value="1"/>
</dbReference>
<comment type="subcellular location">
    <subcellularLocation>
        <location evidence="1">Nucleus</location>
    </subcellularLocation>
</comment>
<dbReference type="SMART" id="SM00490">
    <property type="entry name" value="HELICc"/>
    <property type="match status" value="1"/>
</dbReference>
<evidence type="ECO:0000256" key="2">
    <source>
        <dbReference type="ARBA" id="ARBA00008913"/>
    </source>
</evidence>
<name>A0A8T0I9U1_CERPU</name>
<dbReference type="FunFam" id="1.20.120.850:FF:000012">
    <property type="entry name" value="protein PHOTOPERIOD-INDEPENDENT EARLY FLOWERING 1 isoform X3"/>
    <property type="match status" value="1"/>
</dbReference>
<evidence type="ECO:0000256" key="11">
    <source>
        <dbReference type="ARBA" id="ARBA00023125"/>
    </source>
</evidence>
<evidence type="ECO:0000313" key="21">
    <source>
        <dbReference type="Proteomes" id="UP000822688"/>
    </source>
</evidence>
<evidence type="ECO:0000256" key="5">
    <source>
        <dbReference type="ARBA" id="ARBA00012551"/>
    </source>
</evidence>
<feature type="compositionally biased region" description="Gly residues" evidence="15">
    <location>
        <begin position="2314"/>
        <end position="2339"/>
    </location>
</feature>
<dbReference type="PANTHER" id="PTHR45685">
    <property type="entry name" value="HELICASE SRCAP-RELATED"/>
    <property type="match status" value="1"/>
</dbReference>
<feature type="compositionally biased region" description="Polar residues" evidence="15">
    <location>
        <begin position="3060"/>
        <end position="3075"/>
    </location>
</feature>
<dbReference type="Gene3D" id="3.40.50.10810">
    <property type="entry name" value="Tandem AAA-ATPase domain"/>
    <property type="match status" value="1"/>
</dbReference>
<sequence>MQQTSSKQLKCYGRRNRARPEPTSLESGLAEARDVSGATVSEEAVPVPVTAATATSVQVGVVAQAKAPQQHAGRGRPRKVVGAPKPGEKAPGDVASKKVPATRSSVGRPGAPDAREAARDPTPVEESGAEGPSLKVAGQAQVQDRVPVRVRIVGPFSNGGSKHGRGKSFGSASPGSQKTRGQIARQEAQRAAGVEVGDGAPGAVGRSEAQAGPVGSGRGMEGNAGAERRDAGQQVTGAGPDVGERGVGAKQPRERREAGHGAIGEMDARQGAIEARVGAMSHREGSDAAEQAVDRSEEGLHPVIEKRVGGKSQRERTDAGAEAVGRRDGAQSIAEKRVGGKSHRERRDGGNAGQDREALAAAQSTLASRRRLLALQKRQREDAVLAKADEVVLKHEYLEANRDKRGLPKSKEPARHKTHWDFVLEEMAWLAKDFERERKWKLSQAKKVALRVNRSKLDVVAKENRRLKEEEQRMRRVASNIAKDVKKFWLKVDKLVSYKQQLLVEERKKKALDKHLDFLLGQTERYSTMLAENLADVIPAHEPQSVVPLSLVGKDGSGGDGRVPGAASEPVDGGKGDELEGAVRMEIEGDGDGDFTVEDEAEQEDDEGTLEADEALITEEERKEELSALQRESELPLEDLLNAYKLMRGESGSEVEDEEEDDSGETDEDDGSVEGEEASEDGTGAASGEAVVTDESKRSAVFASEGAGAGSSYARGLEQQESLEGGLGSSGGGHGGKTGTVPCARARGPFTERGPSEVAGNLTKLVVELTDGSLEPDGGSSGEVNSPKRLIERTGVLQDDKEYIPAAGNDEDDDERTLEEEDRIAEEEGDENANEIDELMLESEMPLEELLAKYRSDVNDEGEDSDEFSVDRRDRTSEAGTSGSSSEEDDVDGEADDFSDARERMGEPSTSGREREPVLLSGAGISRVINTVEVKREIVETRLVSKPVGASEKMDVQGKVLYSEAHNTGRNGFSGAGSSKSGASSTSLLLGGGGEVDAETAAAVAKVSEAARRRGDRMMRRSANASGGGEVGSKSEVGTILGTGGAKGRRAGDGSLSPRGVSLAVEGDPSRHPADAARFDSMAANGGVGGESENVGDGALVESDVGTEGKAEDGLDVIRGLGPGEGGSADVAGAEAENVEVGEEKNSEERLADFAAAAQSAQPTGYTFSTTKVKTKLPFLLKHSLREYQHIGLDWLVTMYEKRLNGILADEMGLGKTIMTIALLAHLACEKGIWGPHLIVVPTSVMLNWETEFMKWCPAFKILTYFGSAKERKVKRQGWSRANSFHVCITTYRLVIQDAKAFKRKKWKYLILDEAHLIKNWKSQRWQTLLNFNSKRRILLTGTPLQNDLMELWSLMHFLMPHVFQSHQEFRDWFSNPITGMVEGEDQVNKELVDRLHNVLRPFLLRRLKKDVEKQLPGKFEHVIRCRLSKRQRNLYEDFMASSDTQATLSSGNFLGLINVLMQLRKVCNHPDLFEGRPIVSSFDMPGMEVHLSSAACSAMCRSPLEGVDMETLNLQFSGLSGAMSNWEAEEVATIKTPGPVIVELASTGVDTWEQHQSKHKPSREVRSVMEEIHSVLRGERERRRRERVVALWMVNELRCGRQPVYGADFLKSVEVLHPVHDVHRVEGNPRRYLEFSSIVSEMVQLPLTRCERVMDVVTSFMFAIPAARAPLPVAWCSHAIGGGPALRQSISEEVLQEASSMLVPLRPVVVRRQLFFPDRRLLQFDCGKLQELAVLLRRLKSEGHRALIFTQMTKMLDVLESFINLYGYTYMRLDGSTKPEQRQILMQRFNTNPKIFLFILSTRSGGVGINLVGADTVIFYDSDWNPAMDLQAQDRCHRIGQTREVHIYRLISESTIEENILKKANQKRILDDLVIQSGSYNTDFFKKLDPMELFSGLKGVKVGGSAGKGSGATGGAGSGGGTPDAASAKAFEQKELSNAEVEAALKNAEDEADYMAMKRVEQEEAAEHQEFTEEVFAGNLDDEDLADDLDENGRSGRPPSDVAVAGGPAAGGERVAEEGGAVVGTEELPFGESSILATEADEEMDMLADVRQMAAAAAASGRGSGSFEDQLRPVERYAMRFLELWDPRVDNLAVVAQVAFEEKEWELDQLEKLKEEQEAEIDEDNEPLFYETWDTALADEAYRQQVDILAQQQEQKQLEWEAMEEEMRDADRALAEAAATVRGAENFTLKSKGKKKSKKAKFKSLAEGSLVSDTEDNSVGEDYHAEAGGDPSYGDEQSEMMHLPHRSLSQRKRKAPKLLEEEMSADKQSKKVKKDQSVREKGTGADKGKGRARTFEDSLFRTIFGISSDHKQSGGGRQDGDGTGGGSSSGGGHGGGASSGKEKLGKLSISGTVAKKGPLVMLEKERKKDSVRSVEQLPPASPWTHGEDAVLCAVVHEYGGNWHLASDALAGGPDGGVYRGRHRHPIHCRERFRQLLAQNAAAASGDPTSEKSAQNAATNAQLRVTEEHTKRLLDAVLQLPEQELLLQRHFVAALAAVQNWAKVGPQLESERVGGGGAADSPCGGRTFISLKSLVKPQAAASKIGGGKLSPREVSAALVQAERENKSVSNQATVKPHAKGLVPKHAGVAGENEGFSVAQFLVGSPVQGESGAGEGGSGLQAQSVASAVTLEDLLGFTPPSPAAGVSVKAVRHLAEMLVGNRFRFASKIGWDGAIRDWAAAGGSGTGVLGLHIPSKGRGVPKKRPAGDPSRPPKAKAAKTSKSDAKKGPADATGEEAGPPSGANGQDSSVPGGRDAESNGKGAVAGAEWVRKAGVKKPKKKAPNSAASTSPPGSGGLDLNVQQPGSPARGERSSKSGKKGSPGVRTPGAPKPGQRTEKKEKSVKKVASQSGQATDSEAGSGRRAGSGNPASVGRDLNGGSSREGSLGARGIDLNGSSDDDVTIVGVSPGNRFDGFESPVAAPARKPKIYRHATKRSEAAGSAEPNLAEYGGDVEELGFPALRSSGAGFGALHGEDSSLASHLMSRLSGSSGPDLLSLGVPEQLHWPPAAGAWPPVPSLNDLDFSAELPSLPFSEGKQRPSGAGSPVRGSPPGREAGRSVGRGSSPSLARSQTSGRSSRAGHVQENGGQGPAWMLERQPRGAPSSERQGAGRSSVAGGSDLSRAVLRLGPSSPVRGASVSGASASQQHHQRPHASPGRSMAGASLSGRRTPSLGPQMYQPGAFPDRASGPESPVDTGLALSLGSGAHKKQAGPRAARDVQPHPSSGR</sequence>
<feature type="compositionally biased region" description="Acidic residues" evidence="15">
    <location>
        <begin position="1981"/>
        <end position="1991"/>
    </location>
</feature>
<dbReference type="Gene3D" id="1.20.120.850">
    <property type="entry name" value="SWI2/SNF2 ATPases, N-terminal domain"/>
    <property type="match status" value="1"/>
</dbReference>
<feature type="region of interest" description="Disordered" evidence="15">
    <location>
        <begin position="966"/>
        <end position="1074"/>
    </location>
</feature>
<feature type="compositionally biased region" description="Low complexity" evidence="15">
    <location>
        <begin position="976"/>
        <end position="989"/>
    </location>
</feature>
<dbReference type="Pfam" id="PF00271">
    <property type="entry name" value="Helicase_C"/>
    <property type="match status" value="1"/>
</dbReference>
<evidence type="ECO:0000256" key="10">
    <source>
        <dbReference type="ARBA" id="ARBA00022853"/>
    </source>
</evidence>
<dbReference type="SMART" id="SM00487">
    <property type="entry name" value="DEXDc"/>
    <property type="match status" value="1"/>
</dbReference>
<evidence type="ECO:0000256" key="8">
    <source>
        <dbReference type="ARBA" id="ARBA00022806"/>
    </source>
</evidence>
<evidence type="ECO:0000256" key="12">
    <source>
        <dbReference type="ARBA" id="ARBA00023242"/>
    </source>
</evidence>
<dbReference type="PROSITE" id="PS50090">
    <property type="entry name" value="MYB_LIKE"/>
    <property type="match status" value="1"/>
</dbReference>
<feature type="region of interest" description="Disordered" evidence="15">
    <location>
        <begin position="65"/>
        <end position="362"/>
    </location>
</feature>
<dbReference type="InterPro" id="IPR001650">
    <property type="entry name" value="Helicase_C-like"/>
</dbReference>
<dbReference type="GO" id="GO:0042393">
    <property type="term" value="F:histone binding"/>
    <property type="evidence" value="ECO:0007669"/>
    <property type="project" value="TreeGrafter"/>
</dbReference>
<dbReference type="InterPro" id="IPR027417">
    <property type="entry name" value="P-loop_NTPase"/>
</dbReference>
<dbReference type="PROSITE" id="PS51194">
    <property type="entry name" value="HELICASE_CTER"/>
    <property type="match status" value="1"/>
</dbReference>
<feature type="compositionally biased region" description="Low complexity" evidence="15">
    <location>
        <begin position="2003"/>
        <end position="2014"/>
    </location>
</feature>
<evidence type="ECO:0000259" key="19">
    <source>
        <dbReference type="PROSITE" id="PS51204"/>
    </source>
</evidence>
<dbReference type="PROSITE" id="PS51192">
    <property type="entry name" value="HELICASE_ATP_BIND_1"/>
    <property type="match status" value="1"/>
</dbReference>
<dbReference type="Pfam" id="PF00176">
    <property type="entry name" value="SNF2-rel_dom"/>
    <property type="match status" value="1"/>
</dbReference>
<dbReference type="PANTHER" id="PTHR45685:SF1">
    <property type="entry name" value="HELICASE SRCAP"/>
    <property type="match status" value="1"/>
</dbReference>
<dbReference type="CDD" id="cd18793">
    <property type="entry name" value="SF2_C_SNF"/>
    <property type="match status" value="1"/>
</dbReference>
<dbReference type="GO" id="GO:0005524">
    <property type="term" value="F:ATP binding"/>
    <property type="evidence" value="ECO:0007669"/>
    <property type="project" value="UniProtKB-KW"/>
</dbReference>
<feature type="compositionally biased region" description="Acidic residues" evidence="15">
    <location>
        <begin position="653"/>
        <end position="680"/>
    </location>
</feature>
<gene>
    <name evidence="20" type="ORF">KC19_4G151200</name>
</gene>
<dbReference type="InterPro" id="IPR001005">
    <property type="entry name" value="SANT/Myb"/>
</dbReference>
<feature type="coiled-coil region" evidence="14">
    <location>
        <begin position="1932"/>
        <end position="1959"/>
    </location>
</feature>
<feature type="region of interest" description="Disordered" evidence="15">
    <location>
        <begin position="1976"/>
        <end position="2014"/>
    </location>
</feature>
<dbReference type="GO" id="GO:0003678">
    <property type="term" value="F:DNA helicase activity"/>
    <property type="evidence" value="ECO:0007669"/>
    <property type="project" value="UniProtKB-EC"/>
</dbReference>
<keyword evidence="8" id="KW-0347">Helicase</keyword>
<feature type="compositionally biased region" description="Low complexity" evidence="15">
    <location>
        <begin position="2782"/>
        <end position="2791"/>
    </location>
</feature>
<dbReference type="GO" id="GO:0016887">
    <property type="term" value="F:ATP hydrolysis activity"/>
    <property type="evidence" value="ECO:0007669"/>
    <property type="project" value="TreeGrafter"/>
</dbReference>
<organism evidence="20 21">
    <name type="scientific">Ceratodon purpureus</name>
    <name type="common">Fire moss</name>
    <name type="synonym">Dicranum purpureum</name>
    <dbReference type="NCBI Taxonomy" id="3225"/>
    <lineage>
        <taxon>Eukaryota</taxon>
        <taxon>Viridiplantae</taxon>
        <taxon>Streptophyta</taxon>
        <taxon>Embryophyta</taxon>
        <taxon>Bryophyta</taxon>
        <taxon>Bryophytina</taxon>
        <taxon>Bryopsida</taxon>
        <taxon>Dicranidae</taxon>
        <taxon>Pseudoditrichales</taxon>
        <taxon>Ditrichaceae</taxon>
        <taxon>Ceratodon</taxon>
    </lineage>
</organism>
<feature type="region of interest" description="Disordered" evidence="15">
    <location>
        <begin position="2441"/>
        <end position="2461"/>
    </location>
</feature>
<feature type="compositionally biased region" description="Acidic residues" evidence="15">
    <location>
        <begin position="886"/>
        <end position="898"/>
    </location>
</feature>
<feature type="region of interest" description="Disordered" evidence="15">
    <location>
        <begin position="3004"/>
        <end position="3225"/>
    </location>
</feature>
<dbReference type="Gene3D" id="3.40.50.300">
    <property type="entry name" value="P-loop containing nucleotide triphosphate hydrolases"/>
    <property type="match status" value="1"/>
</dbReference>
<dbReference type="SUPFAM" id="SSF52540">
    <property type="entry name" value="P-loop containing nucleoside triphosphate hydrolases"/>
    <property type="match status" value="2"/>
</dbReference>
<keyword evidence="14" id="KW-0175">Coiled coil</keyword>
<dbReference type="GO" id="GO:0000812">
    <property type="term" value="C:Swr1 complex"/>
    <property type="evidence" value="ECO:0007669"/>
    <property type="project" value="TreeGrafter"/>
</dbReference>
<feature type="compositionally biased region" description="Acidic residues" evidence="15">
    <location>
        <begin position="859"/>
        <end position="868"/>
    </location>
</feature>
<feature type="compositionally biased region" description="Polar residues" evidence="15">
    <location>
        <begin position="170"/>
        <end position="180"/>
    </location>
</feature>
<evidence type="ECO:0000256" key="7">
    <source>
        <dbReference type="ARBA" id="ARBA00022801"/>
    </source>
</evidence>
<dbReference type="InterPro" id="IPR050520">
    <property type="entry name" value="INO80/SWR1_helicase"/>
</dbReference>
<feature type="coiled-coil region" evidence="14">
    <location>
        <begin position="2101"/>
        <end position="2128"/>
    </location>
</feature>
<evidence type="ECO:0000259" key="16">
    <source>
        <dbReference type="PROSITE" id="PS50090"/>
    </source>
</evidence>
<feature type="compositionally biased region" description="Basic and acidic residues" evidence="15">
    <location>
        <begin position="281"/>
        <end position="338"/>
    </location>
</feature>
<reference evidence="20" key="1">
    <citation type="submission" date="2020-06" db="EMBL/GenBank/DDBJ databases">
        <title>WGS assembly of Ceratodon purpureus strain R40.</title>
        <authorList>
            <person name="Carey S.B."/>
            <person name="Jenkins J."/>
            <person name="Shu S."/>
            <person name="Lovell J.T."/>
            <person name="Sreedasyam A."/>
            <person name="Maumus F."/>
            <person name="Tiley G.P."/>
            <person name="Fernandez-Pozo N."/>
            <person name="Barry K."/>
            <person name="Chen C."/>
            <person name="Wang M."/>
            <person name="Lipzen A."/>
            <person name="Daum C."/>
            <person name="Saski C.A."/>
            <person name="Payton A.C."/>
            <person name="Mcbreen J.C."/>
            <person name="Conrad R.E."/>
            <person name="Kollar L.M."/>
            <person name="Olsson S."/>
            <person name="Huttunen S."/>
            <person name="Landis J.B."/>
            <person name="Wickett N.J."/>
            <person name="Johnson M.G."/>
            <person name="Rensing S.A."/>
            <person name="Grimwood J."/>
            <person name="Schmutz J."/>
            <person name="Mcdaniel S.F."/>
        </authorList>
    </citation>
    <scope>NUCLEOTIDE SEQUENCE</scope>
    <source>
        <strain evidence="20">R40</strain>
    </source>
</reference>
<dbReference type="GO" id="GO:0035267">
    <property type="term" value="C:NuA4 histone acetyltransferase complex"/>
    <property type="evidence" value="ECO:0007669"/>
    <property type="project" value="UniProtKB-ARBA"/>
</dbReference>
<feature type="compositionally biased region" description="Basic and acidic residues" evidence="15">
    <location>
        <begin position="1009"/>
        <end position="1019"/>
    </location>
</feature>
<feature type="compositionally biased region" description="Gly residues" evidence="15">
    <location>
        <begin position="725"/>
        <end position="738"/>
    </location>
</feature>
<feature type="compositionally biased region" description="Acidic residues" evidence="15">
    <location>
        <begin position="809"/>
        <end position="847"/>
    </location>
</feature>
<comment type="catalytic activity">
    <reaction evidence="13">
        <text>ATP + H2O = ADP + phosphate + H(+)</text>
        <dbReference type="Rhea" id="RHEA:13065"/>
        <dbReference type="ChEBI" id="CHEBI:15377"/>
        <dbReference type="ChEBI" id="CHEBI:15378"/>
        <dbReference type="ChEBI" id="CHEBI:30616"/>
        <dbReference type="ChEBI" id="CHEBI:43474"/>
        <dbReference type="ChEBI" id="CHEBI:456216"/>
        <dbReference type="EC" id="3.6.4.12"/>
    </reaction>
</comment>
<dbReference type="InterPro" id="IPR014001">
    <property type="entry name" value="Helicase_ATP-bd"/>
</dbReference>
<evidence type="ECO:0000256" key="15">
    <source>
        <dbReference type="SAM" id="MobiDB-lite"/>
    </source>
</evidence>
<feature type="compositionally biased region" description="Low complexity" evidence="15">
    <location>
        <begin position="3127"/>
        <end position="3145"/>
    </location>
</feature>
<evidence type="ECO:0000256" key="3">
    <source>
        <dbReference type="ARBA" id="ARBA00009220"/>
    </source>
</evidence>
<dbReference type="FunFam" id="3.40.50.10810:FF:000005">
    <property type="entry name" value="Photoperiod-independent early flowering 1"/>
    <property type="match status" value="1"/>
</dbReference>
<dbReference type="InterPro" id="IPR000330">
    <property type="entry name" value="SNF2_N"/>
</dbReference>
<feature type="domain" description="Helicase ATP-binding" evidence="17">
    <location>
        <begin position="1197"/>
        <end position="1362"/>
    </location>
</feature>
<dbReference type="EC" id="3.6.4.12" evidence="5"/>
<keyword evidence="6" id="KW-0547">Nucleotide-binding</keyword>
<evidence type="ECO:0000256" key="6">
    <source>
        <dbReference type="ARBA" id="ARBA00022741"/>
    </source>
</evidence>
<feature type="compositionally biased region" description="Polar residues" evidence="15">
    <location>
        <begin position="2447"/>
        <end position="2461"/>
    </location>
</feature>
<dbReference type="Gene3D" id="1.10.10.60">
    <property type="entry name" value="Homeodomain-like"/>
    <property type="match status" value="1"/>
</dbReference>
<feature type="domain" description="Myb-like" evidence="16">
    <location>
        <begin position="2382"/>
        <end position="2437"/>
    </location>
</feature>
<feature type="region of interest" description="Disordered" evidence="15">
    <location>
        <begin position="554"/>
        <end position="757"/>
    </location>
</feature>
<comment type="similarity">
    <text evidence="4">Belongs to the SNF2/RAD54 helicase family. ISWI subfamily.</text>
</comment>
<feature type="region of interest" description="Disordered" evidence="15">
    <location>
        <begin position="771"/>
        <end position="922"/>
    </location>
</feature>
<feature type="compositionally biased region" description="Low complexity" evidence="15">
    <location>
        <begin position="699"/>
        <end position="724"/>
    </location>
</feature>
<feature type="compositionally biased region" description="Basic and acidic residues" evidence="15">
    <location>
        <begin position="345"/>
        <end position="358"/>
    </location>
</feature>
<evidence type="ECO:0000259" key="17">
    <source>
        <dbReference type="PROSITE" id="PS51192"/>
    </source>
</evidence>
<dbReference type="PROSITE" id="PS51204">
    <property type="entry name" value="HSA"/>
    <property type="match status" value="1"/>
</dbReference>
<feature type="compositionally biased region" description="Basic and acidic residues" evidence="15">
    <location>
        <begin position="2363"/>
        <end position="2373"/>
    </location>
</feature>
<evidence type="ECO:0000256" key="9">
    <source>
        <dbReference type="ARBA" id="ARBA00022840"/>
    </source>
</evidence>
<feature type="region of interest" description="Disordered" evidence="15">
    <location>
        <begin position="2307"/>
        <end position="2351"/>
    </location>
</feature>
<feature type="compositionally biased region" description="Basic and acidic residues" evidence="15">
    <location>
        <begin position="572"/>
        <end position="587"/>
    </location>
</feature>
<protein>
    <recommendedName>
        <fullName evidence="5">DNA helicase</fullName>
        <ecNumber evidence="5">3.6.4.12</ecNumber>
    </recommendedName>
</protein>
<dbReference type="InterPro" id="IPR009057">
    <property type="entry name" value="Homeodomain-like_sf"/>
</dbReference>
<feature type="region of interest" description="Disordered" evidence="15">
    <location>
        <begin position="2361"/>
        <end position="2380"/>
    </location>
</feature>
<comment type="caution">
    <text evidence="20">The sequence shown here is derived from an EMBL/GenBank/DDBJ whole genome shotgun (WGS) entry which is preliminary data.</text>
</comment>
<dbReference type="Proteomes" id="UP000822688">
    <property type="component" value="Chromosome 4"/>
</dbReference>
<feature type="region of interest" description="Disordered" evidence="15">
    <location>
        <begin position="1"/>
        <end position="42"/>
    </location>
</feature>
<dbReference type="InterPro" id="IPR014012">
    <property type="entry name" value="HSA_dom"/>
</dbReference>
<evidence type="ECO:0000256" key="4">
    <source>
        <dbReference type="ARBA" id="ARBA00009687"/>
    </source>
</evidence>